<accession>A0ABU3L4D9</accession>
<dbReference type="EMBL" id="JAVTTP010000001">
    <property type="protein sequence ID" value="MDT7828253.1"/>
    <property type="molecule type" value="Genomic_DNA"/>
</dbReference>
<name>A0ABU3L4D9_9FLAO</name>
<evidence type="ECO:0000313" key="1">
    <source>
        <dbReference type="EMBL" id="MDT7828253.1"/>
    </source>
</evidence>
<gene>
    <name evidence="1" type="ORF">RQM65_06220</name>
</gene>
<dbReference type="RefSeq" id="WP_314013474.1">
    <property type="nucleotide sequence ID" value="NZ_JAVTTP010000001.1"/>
</dbReference>
<proteinExistence type="predicted"/>
<organism evidence="1 2">
    <name type="scientific">Pricia mediterranea</name>
    <dbReference type="NCBI Taxonomy" id="3076079"/>
    <lineage>
        <taxon>Bacteria</taxon>
        <taxon>Pseudomonadati</taxon>
        <taxon>Bacteroidota</taxon>
        <taxon>Flavobacteriia</taxon>
        <taxon>Flavobacteriales</taxon>
        <taxon>Flavobacteriaceae</taxon>
        <taxon>Pricia</taxon>
    </lineage>
</organism>
<comment type="caution">
    <text evidence="1">The sequence shown here is derived from an EMBL/GenBank/DDBJ whole genome shotgun (WGS) entry which is preliminary data.</text>
</comment>
<keyword evidence="2" id="KW-1185">Reference proteome</keyword>
<evidence type="ECO:0000313" key="2">
    <source>
        <dbReference type="Proteomes" id="UP001250656"/>
    </source>
</evidence>
<sequence>MSEMHFKKLAEVQILHDYFLTTGDGTSFFERNKAGKEPVLVEKLAYGNYDIHGVLDIRPLEQTNSTMNEYRMILSRTPLGFVLGMEVTAEDQAGDTVFRPRRDVPDTVSLSFSMRTRMPFFRSITNLGFRSALPAIHYLTNKGRAELDEAVFPTYKSLQLTDKLRPHQPGMQYEMGALVDFGGTLREALQQTDGSEPAHWEDIKHRRYVSGADRTLLPHEFDYTIKKEDAVLDIAFVLEDAGGTPVKSISKSATEPLENLSLNFSTVGEEADSEGIPSGGYVLKVTANAGPELAYAVHLDDTLYDKTQWGVIDLRFDEPDSPYSLLDGDGLLKTRMTSADVLEPHPVFEVRFKNRRAYWRYNRDTPFTAVEVADTSAHLAPETAANERLVSLAPKALTETLVPFMNGAELMLPHPEISGLRVENDKIYSEVFLGLSNRLLDSS</sequence>
<protein>
    <submittedName>
        <fullName evidence="1">Uncharacterized protein</fullName>
    </submittedName>
</protein>
<dbReference type="Proteomes" id="UP001250656">
    <property type="component" value="Unassembled WGS sequence"/>
</dbReference>
<reference evidence="1 2" key="1">
    <citation type="submission" date="2023-09" db="EMBL/GenBank/DDBJ databases">
        <title>Novel taxa isolated from Blanes Bay.</title>
        <authorList>
            <person name="Rey-Velasco X."/>
            <person name="Lucena T."/>
        </authorList>
    </citation>
    <scope>NUCLEOTIDE SEQUENCE [LARGE SCALE GENOMIC DNA]</scope>
    <source>
        <strain evidence="1 2">S334</strain>
    </source>
</reference>